<keyword evidence="2" id="KW-1185">Reference proteome</keyword>
<protein>
    <submittedName>
        <fullName evidence="1">Uncharacterized protein</fullName>
    </submittedName>
</protein>
<dbReference type="Proteomes" id="UP000236319">
    <property type="component" value="Unassembled WGS sequence"/>
</dbReference>
<organism evidence="1 2">
    <name type="scientific">Babesia ovata</name>
    <dbReference type="NCBI Taxonomy" id="189622"/>
    <lineage>
        <taxon>Eukaryota</taxon>
        <taxon>Sar</taxon>
        <taxon>Alveolata</taxon>
        <taxon>Apicomplexa</taxon>
        <taxon>Aconoidasida</taxon>
        <taxon>Piroplasmida</taxon>
        <taxon>Babesiidae</taxon>
        <taxon>Babesia</taxon>
    </lineage>
</organism>
<dbReference type="AlphaFoldDB" id="A0A2H6K7N4"/>
<name>A0A2H6K7N4_9APIC</name>
<reference evidence="1 2" key="1">
    <citation type="journal article" date="2017" name="BMC Genomics">
        <title>Whole-genome assembly of Babesia ovata and comparative genomics between closely related pathogens.</title>
        <authorList>
            <person name="Yamagishi J."/>
            <person name="Asada M."/>
            <person name="Hakimi H."/>
            <person name="Tanaka T.Q."/>
            <person name="Sugimoto C."/>
            <person name="Kawazu S."/>
        </authorList>
    </citation>
    <scope>NUCLEOTIDE SEQUENCE [LARGE SCALE GENOMIC DNA]</scope>
    <source>
        <strain evidence="1 2">Miyake</strain>
    </source>
</reference>
<comment type="caution">
    <text evidence="1">The sequence shown here is derived from an EMBL/GenBank/DDBJ whole genome shotgun (WGS) entry which is preliminary data.</text>
</comment>
<gene>
    <name evidence="1" type="ORF">BOVATA_004810</name>
</gene>
<dbReference type="RefSeq" id="XP_028865231.1">
    <property type="nucleotide sequence ID" value="XM_029009398.1"/>
</dbReference>
<dbReference type="EMBL" id="BDSA01000001">
    <property type="protein sequence ID" value="GBE58988.1"/>
    <property type="molecule type" value="Genomic_DNA"/>
</dbReference>
<evidence type="ECO:0000313" key="2">
    <source>
        <dbReference type="Proteomes" id="UP000236319"/>
    </source>
</evidence>
<dbReference type="VEuPathDB" id="PiroplasmaDB:BOVATA_004810"/>
<evidence type="ECO:0000313" key="1">
    <source>
        <dbReference type="EMBL" id="GBE58988.1"/>
    </source>
</evidence>
<accession>A0A2H6K7N4</accession>
<dbReference type="GeneID" id="39872758"/>
<proteinExistence type="predicted"/>
<sequence length="208" mass="23066">MAKRKNVNNFNFFLCRLAIDQHFDADILNWGFKQLIHCAARKLILQLPLLESVGERHLVPAFGEAVAQAVVPVVGGELAYFVVSPVGAAFGLQVAKRIVSHRDHAQQHLGVLVGVSIPALRARVCGDVSVAELSDEFTEATADSVQQRSCDLTEGFGLHFTQRLNQIVEQTGESVIVALYILNMDEHRVNRGVDFIELRGVGLRRRRE</sequence>